<dbReference type="PANTHER" id="PTHR43708:SF4">
    <property type="entry name" value="OXIDOREDUCTASE YCEM-RELATED"/>
    <property type="match status" value="1"/>
</dbReference>
<evidence type="ECO:0000313" key="3">
    <source>
        <dbReference type="EMBL" id="SMG35837.1"/>
    </source>
</evidence>
<dbReference type="SUPFAM" id="SSF51735">
    <property type="entry name" value="NAD(P)-binding Rossmann-fold domains"/>
    <property type="match status" value="1"/>
</dbReference>
<name>A0A1X7K6G6_9BACL</name>
<protein>
    <submittedName>
        <fullName evidence="3">Virulence factor</fullName>
    </submittedName>
</protein>
<evidence type="ECO:0000259" key="1">
    <source>
        <dbReference type="Pfam" id="PF01408"/>
    </source>
</evidence>
<dbReference type="Proteomes" id="UP000193834">
    <property type="component" value="Unassembled WGS sequence"/>
</dbReference>
<dbReference type="Pfam" id="PF21378">
    <property type="entry name" value="YceM-like_C"/>
    <property type="match status" value="1"/>
</dbReference>
<dbReference type="SUPFAM" id="SSF55347">
    <property type="entry name" value="Glyceraldehyde-3-phosphate dehydrogenase-like, C-terminal domain"/>
    <property type="match status" value="1"/>
</dbReference>
<dbReference type="STRING" id="1852522.SAMN06295960_2055"/>
<organism evidence="3 4">
    <name type="scientific">Paenibacillus aquistagni</name>
    <dbReference type="NCBI Taxonomy" id="1852522"/>
    <lineage>
        <taxon>Bacteria</taxon>
        <taxon>Bacillati</taxon>
        <taxon>Bacillota</taxon>
        <taxon>Bacilli</taxon>
        <taxon>Bacillales</taxon>
        <taxon>Paenibacillaceae</taxon>
        <taxon>Paenibacillus</taxon>
    </lineage>
</organism>
<dbReference type="Gene3D" id="3.40.50.720">
    <property type="entry name" value="NAD(P)-binding Rossmann-like Domain"/>
    <property type="match status" value="1"/>
</dbReference>
<gene>
    <name evidence="3" type="ORF">SAMN06295960_2055</name>
</gene>
<dbReference type="Gene3D" id="3.30.360.10">
    <property type="entry name" value="Dihydrodipicolinate Reductase, domain 2"/>
    <property type="match status" value="1"/>
</dbReference>
<accession>A0A1X7K6G6</accession>
<dbReference type="InterPro" id="IPR051317">
    <property type="entry name" value="Gfo/Idh/MocA_oxidoreduct"/>
</dbReference>
<proteinExistence type="predicted"/>
<dbReference type="InterPro" id="IPR048477">
    <property type="entry name" value="YceM-like_C"/>
</dbReference>
<feature type="domain" description="YceM-like C-terminal" evidence="2">
    <location>
        <begin position="125"/>
        <end position="234"/>
    </location>
</feature>
<sequence>MKIGMVGIGDIAQKAYLPILGTRSDVELSIATRNREVLMQVGDQYHIEHRFSTLQDLLASGIDAAFIHSATAAHAEMVQACIQAGVHVFIDKPIAYHWQETERLVQMAKERKVGLLVGFNRRFAPMYRSMREALPSPEIVLMQKHRTSPVSSIRSTIMDDFIHVVDTLISFVGEPTSYHVHGKIEQGKVHYLVLHLQGAKSAAIGMMNRHTGVTEERLEVMREGQKQVVHNLTHKTLFEQGTEIHQTAGDWTPMLERRGFVNMIEHVLNQFSSEVPYAANLDETLCTHWLCEEIINKLESKHLS</sequence>
<feature type="domain" description="Gfo/Idh/MocA-like oxidoreductase N-terminal" evidence="1">
    <location>
        <begin position="1"/>
        <end position="119"/>
    </location>
</feature>
<reference evidence="3 4" key="1">
    <citation type="submission" date="2017-04" db="EMBL/GenBank/DDBJ databases">
        <authorList>
            <person name="Afonso C.L."/>
            <person name="Miller P.J."/>
            <person name="Scott M.A."/>
            <person name="Spackman E."/>
            <person name="Goraichik I."/>
            <person name="Dimitrov K.M."/>
            <person name="Suarez D.L."/>
            <person name="Swayne D.E."/>
        </authorList>
    </citation>
    <scope>NUCLEOTIDE SEQUENCE [LARGE SCALE GENOMIC DNA]</scope>
    <source>
        <strain evidence="3 4">11</strain>
    </source>
</reference>
<dbReference type="GO" id="GO:0000166">
    <property type="term" value="F:nucleotide binding"/>
    <property type="evidence" value="ECO:0007669"/>
    <property type="project" value="InterPro"/>
</dbReference>
<dbReference type="Pfam" id="PF01408">
    <property type="entry name" value="GFO_IDH_MocA"/>
    <property type="match status" value="1"/>
</dbReference>
<dbReference type="AlphaFoldDB" id="A0A1X7K6G6"/>
<dbReference type="InterPro" id="IPR036291">
    <property type="entry name" value="NAD(P)-bd_dom_sf"/>
</dbReference>
<keyword evidence="4" id="KW-1185">Reference proteome</keyword>
<evidence type="ECO:0000313" key="4">
    <source>
        <dbReference type="Proteomes" id="UP000193834"/>
    </source>
</evidence>
<dbReference type="InterPro" id="IPR000683">
    <property type="entry name" value="Gfo/Idh/MocA-like_OxRdtase_N"/>
</dbReference>
<evidence type="ECO:0000259" key="2">
    <source>
        <dbReference type="Pfam" id="PF21378"/>
    </source>
</evidence>
<dbReference type="EMBL" id="FXAZ01000002">
    <property type="protein sequence ID" value="SMG35837.1"/>
    <property type="molecule type" value="Genomic_DNA"/>
</dbReference>
<dbReference type="PANTHER" id="PTHR43708">
    <property type="entry name" value="CONSERVED EXPRESSED OXIDOREDUCTASE (EUROFUNG)"/>
    <property type="match status" value="1"/>
</dbReference>